<evidence type="ECO:0000256" key="3">
    <source>
        <dbReference type="PIRSR" id="PIRSR600246-3"/>
    </source>
</evidence>
<name>A0A6A6QRW9_9PEZI</name>
<evidence type="ECO:0000256" key="2">
    <source>
        <dbReference type="PIRSR" id="PIRSR600246-2"/>
    </source>
</evidence>
<evidence type="ECO:0000313" key="5">
    <source>
        <dbReference type="EMBL" id="KAF2494503.1"/>
    </source>
</evidence>
<feature type="binding site" evidence="2">
    <location>
        <begin position="345"/>
        <end position="348"/>
    </location>
    <ligand>
        <name>substrate</name>
    </ligand>
</feature>
<protein>
    <submittedName>
        <fullName evidence="5">L-asparaginase</fullName>
    </submittedName>
</protein>
<dbReference type="GO" id="GO:0016787">
    <property type="term" value="F:hydrolase activity"/>
    <property type="evidence" value="ECO:0007669"/>
    <property type="project" value="InterPro"/>
</dbReference>
<dbReference type="InterPro" id="IPR029055">
    <property type="entry name" value="Ntn_hydrolases_N"/>
</dbReference>
<dbReference type="AlphaFoldDB" id="A0A6A6QRW9"/>
<dbReference type="InterPro" id="IPR000246">
    <property type="entry name" value="Peptidase_T2"/>
</dbReference>
<dbReference type="PANTHER" id="PTHR10188:SF43">
    <property type="entry name" value="ASPARAGINASE (EUROFUNG)"/>
    <property type="match status" value="1"/>
</dbReference>
<dbReference type="EMBL" id="MU004190">
    <property type="protein sequence ID" value="KAF2494503.1"/>
    <property type="molecule type" value="Genomic_DNA"/>
</dbReference>
<dbReference type="PANTHER" id="PTHR10188">
    <property type="entry name" value="L-ASPARAGINASE"/>
    <property type="match status" value="1"/>
</dbReference>
<feature type="region of interest" description="Disordered" evidence="4">
    <location>
        <begin position="310"/>
        <end position="344"/>
    </location>
</feature>
<feature type="compositionally biased region" description="Polar residues" evidence="4">
    <location>
        <begin position="310"/>
        <end position="332"/>
    </location>
</feature>
<evidence type="ECO:0000256" key="4">
    <source>
        <dbReference type="SAM" id="MobiDB-lite"/>
    </source>
</evidence>
<feature type="binding site" evidence="2">
    <location>
        <begin position="253"/>
        <end position="256"/>
    </location>
    <ligand>
        <name>substrate</name>
    </ligand>
</feature>
<dbReference type="SUPFAM" id="SSF56235">
    <property type="entry name" value="N-terminal nucleophile aminohydrolases (Ntn hydrolases)"/>
    <property type="match status" value="1"/>
</dbReference>
<accession>A0A6A6QRW9</accession>
<keyword evidence="6" id="KW-1185">Reference proteome</keyword>
<dbReference type="GO" id="GO:0005737">
    <property type="term" value="C:cytoplasm"/>
    <property type="evidence" value="ECO:0007669"/>
    <property type="project" value="TreeGrafter"/>
</dbReference>
<feature type="site" description="Cleavage; by autolysis" evidence="3">
    <location>
        <begin position="224"/>
        <end position="225"/>
    </location>
</feature>
<dbReference type="OrthoDB" id="2262349at2759"/>
<evidence type="ECO:0000313" key="6">
    <source>
        <dbReference type="Proteomes" id="UP000799750"/>
    </source>
</evidence>
<sequence>MSSTKSSSIQPRIIIHGGAGNISRDNLTSAAYEAYRKSLLSILSSASKSLQKPGATALDVATFAVSLLENDPLFNSGKGAVFTRAGTNELESSIMVSDGKRKCGVGCMLLKHVKNPIKLAREFLVQGDNGGGGGAQGHCQLSGEYLEGLAKDWGLDIVTPDYFFTQKRWDEHRRGLEAERELNSSIAQFQDPFPASNKGNEVLIADSAATGNPSWDGKEYLPQGTVGAVVLDSFGTLCVATSTGGLTNKLPGRIGDTPTLGAGYWAEEWYEDVSKAQMLYQPLLEPSSSTSPLDKLSRGDIPALISDCLPSTAQRQPQVQAPVSETKTTEQQHPSRRHAVAMSGTGNGDSFLRVNAVRTAAAMSRFSSPNIALSKAVSQVAGSGGELQKSAGHHWGKTGEGEGGIIGIELVGSQGSVVADFNCGGMFRAWVDDAGEQRCMVFKDEY</sequence>
<dbReference type="Gene3D" id="3.60.20.30">
    <property type="entry name" value="(Glycosyl)asparaginase"/>
    <property type="match status" value="1"/>
</dbReference>
<dbReference type="Proteomes" id="UP000799750">
    <property type="component" value="Unassembled WGS sequence"/>
</dbReference>
<proteinExistence type="predicted"/>
<gene>
    <name evidence="5" type="ORF">BU16DRAFT_510976</name>
</gene>
<reference evidence="5" key="1">
    <citation type="journal article" date="2020" name="Stud. Mycol.">
        <title>101 Dothideomycetes genomes: a test case for predicting lifestyles and emergence of pathogens.</title>
        <authorList>
            <person name="Haridas S."/>
            <person name="Albert R."/>
            <person name="Binder M."/>
            <person name="Bloem J."/>
            <person name="Labutti K."/>
            <person name="Salamov A."/>
            <person name="Andreopoulos B."/>
            <person name="Baker S."/>
            <person name="Barry K."/>
            <person name="Bills G."/>
            <person name="Bluhm B."/>
            <person name="Cannon C."/>
            <person name="Castanera R."/>
            <person name="Culley D."/>
            <person name="Daum C."/>
            <person name="Ezra D."/>
            <person name="Gonzalez J."/>
            <person name="Henrissat B."/>
            <person name="Kuo A."/>
            <person name="Liang C."/>
            <person name="Lipzen A."/>
            <person name="Lutzoni F."/>
            <person name="Magnuson J."/>
            <person name="Mondo S."/>
            <person name="Nolan M."/>
            <person name="Ohm R."/>
            <person name="Pangilinan J."/>
            <person name="Park H.-J."/>
            <person name="Ramirez L."/>
            <person name="Alfaro M."/>
            <person name="Sun H."/>
            <person name="Tritt A."/>
            <person name="Yoshinaga Y."/>
            <person name="Zwiers L.-H."/>
            <person name="Turgeon B."/>
            <person name="Goodwin S."/>
            <person name="Spatafora J."/>
            <person name="Crous P."/>
            <person name="Grigoriev I."/>
        </authorList>
    </citation>
    <scope>NUCLEOTIDE SEQUENCE</scope>
    <source>
        <strain evidence="5">CBS 269.34</strain>
    </source>
</reference>
<organism evidence="5 6">
    <name type="scientific">Lophium mytilinum</name>
    <dbReference type="NCBI Taxonomy" id="390894"/>
    <lineage>
        <taxon>Eukaryota</taxon>
        <taxon>Fungi</taxon>
        <taxon>Dikarya</taxon>
        <taxon>Ascomycota</taxon>
        <taxon>Pezizomycotina</taxon>
        <taxon>Dothideomycetes</taxon>
        <taxon>Pleosporomycetidae</taxon>
        <taxon>Mytilinidiales</taxon>
        <taxon>Mytilinidiaceae</taxon>
        <taxon>Lophium</taxon>
    </lineage>
</organism>
<evidence type="ECO:0000256" key="1">
    <source>
        <dbReference type="PIRSR" id="PIRSR600246-1"/>
    </source>
</evidence>
<dbReference type="CDD" id="cd04701">
    <property type="entry name" value="Asparaginase_2"/>
    <property type="match status" value="1"/>
</dbReference>
<dbReference type="Pfam" id="PF01112">
    <property type="entry name" value="Asparaginase_2"/>
    <property type="match status" value="1"/>
</dbReference>
<feature type="active site" description="Nucleophile" evidence="1">
    <location>
        <position position="225"/>
    </location>
</feature>